<dbReference type="EMBL" id="QJKJ01000380">
    <property type="protein sequence ID" value="RDY12936.1"/>
    <property type="molecule type" value="Genomic_DNA"/>
</dbReference>
<dbReference type="OrthoDB" id="679757at2759"/>
<feature type="non-terminal residue" evidence="1">
    <location>
        <position position="1"/>
    </location>
</feature>
<name>A0A371ID24_MUCPR</name>
<evidence type="ECO:0000313" key="2">
    <source>
        <dbReference type="Proteomes" id="UP000257109"/>
    </source>
</evidence>
<protein>
    <submittedName>
        <fullName evidence="1">Uncharacterized protein</fullName>
    </submittedName>
</protein>
<dbReference type="Proteomes" id="UP000257109">
    <property type="component" value="Unassembled WGS sequence"/>
</dbReference>
<keyword evidence="2" id="KW-1185">Reference proteome</keyword>
<comment type="caution">
    <text evidence="1">The sequence shown here is derived from an EMBL/GenBank/DDBJ whole genome shotgun (WGS) entry which is preliminary data.</text>
</comment>
<proteinExistence type="predicted"/>
<accession>A0A371ID24</accession>
<sequence>MLSGWMTIGIFACLIYMECSKTFILTHRKKTSWFGCLSQNHPYERNKTRFTKGRVEWKTHLLPHNLNVMYTQRNVFLNILFTMIDIKGKRKDTYKSKKDLEFHCKRISLELQASRSNNLVKPKTQYALTKQQRLFVNEL</sequence>
<gene>
    <name evidence="1" type="ORF">CR513_02217</name>
</gene>
<dbReference type="AlphaFoldDB" id="A0A371ID24"/>
<evidence type="ECO:0000313" key="1">
    <source>
        <dbReference type="EMBL" id="RDY12936.1"/>
    </source>
</evidence>
<organism evidence="1 2">
    <name type="scientific">Mucuna pruriens</name>
    <name type="common">Velvet bean</name>
    <name type="synonym">Dolichos pruriens</name>
    <dbReference type="NCBI Taxonomy" id="157652"/>
    <lineage>
        <taxon>Eukaryota</taxon>
        <taxon>Viridiplantae</taxon>
        <taxon>Streptophyta</taxon>
        <taxon>Embryophyta</taxon>
        <taxon>Tracheophyta</taxon>
        <taxon>Spermatophyta</taxon>
        <taxon>Magnoliopsida</taxon>
        <taxon>eudicotyledons</taxon>
        <taxon>Gunneridae</taxon>
        <taxon>Pentapetalae</taxon>
        <taxon>rosids</taxon>
        <taxon>fabids</taxon>
        <taxon>Fabales</taxon>
        <taxon>Fabaceae</taxon>
        <taxon>Papilionoideae</taxon>
        <taxon>50 kb inversion clade</taxon>
        <taxon>NPAAA clade</taxon>
        <taxon>indigoferoid/millettioid clade</taxon>
        <taxon>Phaseoleae</taxon>
        <taxon>Mucuna</taxon>
    </lineage>
</organism>
<reference evidence="1" key="1">
    <citation type="submission" date="2018-05" db="EMBL/GenBank/DDBJ databases">
        <title>Draft genome of Mucuna pruriens seed.</title>
        <authorList>
            <person name="Nnadi N.E."/>
            <person name="Vos R."/>
            <person name="Hasami M.H."/>
            <person name="Devisetty U.K."/>
            <person name="Aguiy J.C."/>
        </authorList>
    </citation>
    <scope>NUCLEOTIDE SEQUENCE [LARGE SCALE GENOMIC DNA]</scope>
    <source>
        <strain evidence="1">JCA_2017</strain>
    </source>
</reference>